<reference evidence="1" key="1">
    <citation type="submission" date="2023-08" db="EMBL/GenBank/DDBJ databases">
        <authorList>
            <person name="Chen Y."/>
            <person name="Shah S."/>
            <person name="Dougan E. K."/>
            <person name="Thang M."/>
            <person name="Chan C."/>
        </authorList>
    </citation>
    <scope>NUCLEOTIDE SEQUENCE</scope>
</reference>
<evidence type="ECO:0000313" key="2">
    <source>
        <dbReference type="Proteomes" id="UP001178507"/>
    </source>
</evidence>
<dbReference type="SUPFAM" id="SSF54637">
    <property type="entry name" value="Thioesterase/thiol ester dehydrase-isomerase"/>
    <property type="match status" value="2"/>
</dbReference>
<name>A0AA36JQK0_9DINO</name>
<accession>A0AA36JQK0</accession>
<dbReference type="AlphaFoldDB" id="A0AA36JQK0"/>
<dbReference type="PANTHER" id="PTHR34487:SF1">
    <property type="entry name" value="ACYL-ACP THIOESTERASE"/>
    <property type="match status" value="1"/>
</dbReference>
<protein>
    <submittedName>
        <fullName evidence="1">Uncharacterized protein</fullName>
    </submittedName>
</protein>
<dbReference type="PANTHER" id="PTHR34487">
    <property type="entry name" value="ACYL-ACP THIOESTERASE"/>
    <property type="match status" value="1"/>
</dbReference>
<organism evidence="1 2">
    <name type="scientific">Effrenium voratum</name>
    <dbReference type="NCBI Taxonomy" id="2562239"/>
    <lineage>
        <taxon>Eukaryota</taxon>
        <taxon>Sar</taxon>
        <taxon>Alveolata</taxon>
        <taxon>Dinophyceae</taxon>
        <taxon>Suessiales</taxon>
        <taxon>Symbiodiniaceae</taxon>
        <taxon>Effrenium</taxon>
    </lineage>
</organism>
<proteinExistence type="predicted"/>
<dbReference type="EMBL" id="CAUJNA010003827">
    <property type="protein sequence ID" value="CAJ1410575.1"/>
    <property type="molecule type" value="Genomic_DNA"/>
</dbReference>
<evidence type="ECO:0000313" key="1">
    <source>
        <dbReference type="EMBL" id="CAJ1410575.1"/>
    </source>
</evidence>
<gene>
    <name evidence="1" type="ORF">EVOR1521_LOCUS31375</name>
</gene>
<comment type="caution">
    <text evidence="1">The sequence shown here is derived from an EMBL/GenBank/DDBJ whole genome shotgun (WGS) entry which is preliminary data.</text>
</comment>
<dbReference type="Gene3D" id="3.10.129.10">
    <property type="entry name" value="Hotdog Thioesterase"/>
    <property type="match status" value="2"/>
</dbReference>
<sequence>MSFRGLASGQLYDFDVTQRRAEYATPPLSQQDLDRNGVVPAKSLLKWMQAARMELPWLQGGYGGLQQLHPTVPRRIFIASQGLEFVKHGLLSNAQSKSVLTRVWLGKVGRTSMEFRYDIFFDSEKVAEASSVAIVVSPAAERFQPSPVPEDLRPLVTSSARGADPAECLRSIPDLPSPAYRVKAVVRFSDEDINKHANHSAQALFFEDAKEEMAADASAPPPLRRLAAQELRSLAIAYLAEAHAKDELTICLEPRGSSLDVWVQRERPAPKLLAKGRMYLASRSQL</sequence>
<dbReference type="Proteomes" id="UP001178507">
    <property type="component" value="Unassembled WGS sequence"/>
</dbReference>
<keyword evidence="2" id="KW-1185">Reference proteome</keyword>
<dbReference type="InterPro" id="IPR029069">
    <property type="entry name" value="HotDog_dom_sf"/>
</dbReference>